<keyword evidence="3 5" id="KW-0732">Signal</keyword>
<evidence type="ECO:0000256" key="2">
    <source>
        <dbReference type="ARBA" id="ARBA00008441"/>
    </source>
</evidence>
<dbReference type="NCBIfam" id="NF007687">
    <property type="entry name" value="PRK10363.1"/>
    <property type="match status" value="1"/>
</dbReference>
<dbReference type="InterPro" id="IPR012899">
    <property type="entry name" value="LTXXQ"/>
</dbReference>
<comment type="caution">
    <text evidence="6">The sequence shown here is derived from an EMBL/GenBank/DDBJ whole genome shotgun (WGS) entry which is preliminary data.</text>
</comment>
<organism evidence="6 7">
    <name type="scientific">Pantoea eucrina</name>
    <dbReference type="NCBI Taxonomy" id="472693"/>
    <lineage>
        <taxon>Bacteria</taxon>
        <taxon>Pseudomonadati</taxon>
        <taxon>Pseudomonadota</taxon>
        <taxon>Gammaproteobacteria</taxon>
        <taxon>Enterobacterales</taxon>
        <taxon>Erwiniaceae</taxon>
        <taxon>Pantoea</taxon>
    </lineage>
</organism>
<keyword evidence="7" id="KW-1185">Reference proteome</keyword>
<protein>
    <submittedName>
        <fullName evidence="6">Cell-envelope stress modulator CpxP</fullName>
    </submittedName>
</protein>
<evidence type="ECO:0000256" key="5">
    <source>
        <dbReference type="SAM" id="SignalP"/>
    </source>
</evidence>
<dbReference type="GeneID" id="84692849"/>
<dbReference type="InterPro" id="IPR052211">
    <property type="entry name" value="Cpx_auxiliary_protein"/>
</dbReference>
<gene>
    <name evidence="6" type="primary">cpxP</name>
    <name evidence="6" type="ORF">JJB79_15620</name>
</gene>
<dbReference type="RefSeq" id="WP_039381219.1">
    <property type="nucleotide sequence ID" value="NZ_CP083448.1"/>
</dbReference>
<dbReference type="Pfam" id="PF07813">
    <property type="entry name" value="LTXXQ"/>
    <property type="match status" value="1"/>
</dbReference>
<dbReference type="PANTHER" id="PTHR38102:SF2">
    <property type="entry name" value="PERIPLASMIC PROTEIN CPXP"/>
    <property type="match status" value="1"/>
</dbReference>
<reference evidence="6 7" key="1">
    <citation type="submission" date="2021-01" db="EMBL/GenBank/DDBJ databases">
        <title>Complete genome sequence of Pantoea eucrina OB49, a heavy metal tolerant bacterium with PGPR potential isolated from wheat in Algeria.</title>
        <authorList>
            <person name="Lekired A."/>
            <person name="Ouzari I.H."/>
        </authorList>
    </citation>
    <scope>NUCLEOTIDE SEQUENCE [LARGE SCALE GENOMIC DNA]</scope>
    <source>
        <strain evidence="6 7">OB49</strain>
    </source>
</reference>
<comment type="subcellular location">
    <subcellularLocation>
        <location evidence="1">Periplasm</location>
    </subcellularLocation>
</comment>
<feature type="chain" id="PRO_5046620687" evidence="5">
    <location>
        <begin position="23"/>
        <end position="170"/>
    </location>
</feature>
<dbReference type="PIRSF" id="PIRSF034445">
    <property type="entry name" value="CpxP_Spy"/>
    <property type="match status" value="1"/>
</dbReference>
<accession>A0ABS1Z8R9</accession>
<evidence type="ECO:0000313" key="7">
    <source>
        <dbReference type="Proteomes" id="UP000809137"/>
    </source>
</evidence>
<sequence length="170" mass="19095">MRNLTVIVIASAMVLSHASAVAAETTAIEEMHQNGGLTTGSMTQNPQSHMFDGIELTEQQRQQMRDLMQQARHERPVLSVQDIETMHDLVTADKFNESAIRQLAEKQARAQVDLQVEMARVRNQMYHLLTPVQQAALKKNHERRLNDVRRFSGLQSSSSLQAVSSTSSNQ</sequence>
<dbReference type="Gene3D" id="1.20.120.1490">
    <property type="match status" value="1"/>
</dbReference>
<evidence type="ECO:0000256" key="3">
    <source>
        <dbReference type="ARBA" id="ARBA00022729"/>
    </source>
</evidence>
<proteinExistence type="inferred from homology"/>
<evidence type="ECO:0000256" key="1">
    <source>
        <dbReference type="ARBA" id="ARBA00004418"/>
    </source>
</evidence>
<comment type="similarity">
    <text evidence="2">Belongs to the CpxP/Spy family.</text>
</comment>
<dbReference type="PANTHER" id="PTHR38102">
    <property type="entry name" value="PERIPLASMIC CHAPERONE SPY"/>
    <property type="match status" value="1"/>
</dbReference>
<evidence type="ECO:0000256" key="4">
    <source>
        <dbReference type="ARBA" id="ARBA00022764"/>
    </source>
</evidence>
<feature type="signal peptide" evidence="5">
    <location>
        <begin position="1"/>
        <end position="22"/>
    </location>
</feature>
<name>A0ABS1Z8R9_9GAMM</name>
<dbReference type="CDD" id="cd09916">
    <property type="entry name" value="CpxP_like"/>
    <property type="match status" value="1"/>
</dbReference>
<keyword evidence="4" id="KW-0574">Periplasm</keyword>
<dbReference type="Proteomes" id="UP000809137">
    <property type="component" value="Unassembled WGS sequence"/>
</dbReference>
<evidence type="ECO:0000313" key="6">
    <source>
        <dbReference type="EMBL" id="MBM0748827.1"/>
    </source>
</evidence>
<dbReference type="EMBL" id="JAFCXS010000013">
    <property type="protein sequence ID" value="MBM0748827.1"/>
    <property type="molecule type" value="Genomic_DNA"/>
</dbReference>